<gene>
    <name evidence="1" type="ORF">GALL_35180</name>
</gene>
<organism evidence="1">
    <name type="scientific">mine drainage metagenome</name>
    <dbReference type="NCBI Taxonomy" id="410659"/>
    <lineage>
        <taxon>unclassified sequences</taxon>
        <taxon>metagenomes</taxon>
        <taxon>ecological metagenomes</taxon>
    </lineage>
</organism>
<sequence length="315" mass="34712">MDKAESQLPPFVRCWKICCSLIFLLCLPLFAFGADEFRILVVLSESMTPYQTFAKAFQQNLPSNFQVRVLDHPEGFSAEDARADLIVTAGVKATDLMMNKAVPVLAVMIPSTKYVDLLEKQNRAGQISAIYIDQPLSRQVALLSAVLPESKRVGVLYSAESRIDLKDLHSELDKQGYKLVAKQVQGSETLSSGLDEVLEHSDVLLAIPDSNIFNSSYIRNILLSSYRRHIPLVGLSQAYVNAGALCAIFSTPEQLAAQASAEAILFAQTRHLPGPQPPAQFTIAVNQDVARTLDVTINPPNVLHIQVENIARVRR</sequence>
<dbReference type="EMBL" id="MLJW01000008">
    <property type="protein sequence ID" value="OIR16014.1"/>
    <property type="molecule type" value="Genomic_DNA"/>
</dbReference>
<proteinExistence type="predicted"/>
<dbReference type="PANTHER" id="PTHR35271">
    <property type="entry name" value="ABC TRANSPORTER, SUBSTRATE-BINDING LIPOPROTEIN-RELATED"/>
    <property type="match status" value="1"/>
</dbReference>
<name>A0A1J5TV89_9ZZZZ</name>
<dbReference type="AlphaFoldDB" id="A0A1J5TV89"/>
<evidence type="ECO:0000313" key="1">
    <source>
        <dbReference type="EMBL" id="OIR16014.1"/>
    </source>
</evidence>
<dbReference type="PANTHER" id="PTHR35271:SF1">
    <property type="entry name" value="ABC TRANSPORTER, SUBSTRATE-BINDING LIPOPROTEIN"/>
    <property type="match status" value="1"/>
</dbReference>
<dbReference type="Gene3D" id="3.40.50.2300">
    <property type="match status" value="1"/>
</dbReference>
<dbReference type="InterPro" id="IPR007487">
    <property type="entry name" value="ABC_transpt-TYRBP-like"/>
</dbReference>
<accession>A0A1J5TV89</accession>
<protein>
    <submittedName>
        <fullName evidence="1">ABC transporter substrate binding protein</fullName>
    </submittedName>
</protein>
<comment type="caution">
    <text evidence="1">The sequence shown here is derived from an EMBL/GenBank/DDBJ whole genome shotgun (WGS) entry which is preliminary data.</text>
</comment>
<reference evidence="1" key="1">
    <citation type="submission" date="2016-10" db="EMBL/GenBank/DDBJ databases">
        <title>Sequence of Gallionella enrichment culture.</title>
        <authorList>
            <person name="Poehlein A."/>
            <person name="Muehling M."/>
            <person name="Daniel R."/>
        </authorList>
    </citation>
    <scope>NUCLEOTIDE SEQUENCE</scope>
</reference>
<dbReference type="Pfam" id="PF04392">
    <property type="entry name" value="ABC_sub_bind"/>
    <property type="match status" value="1"/>
</dbReference>